<protein>
    <submittedName>
        <fullName evidence="1">Uncharacterized protein</fullName>
    </submittedName>
</protein>
<sequence>MVVCGGVYQKSGLVVWLTIEGD</sequence>
<evidence type="ECO:0000313" key="1">
    <source>
        <dbReference type="EMBL" id="MBX73020.1"/>
    </source>
</evidence>
<dbReference type="EMBL" id="GGEC01092536">
    <property type="protein sequence ID" value="MBX73020.1"/>
    <property type="molecule type" value="Transcribed_RNA"/>
</dbReference>
<reference evidence="1" key="1">
    <citation type="submission" date="2018-02" db="EMBL/GenBank/DDBJ databases">
        <title>Rhizophora mucronata_Transcriptome.</title>
        <authorList>
            <person name="Meera S.P."/>
            <person name="Sreeshan A."/>
            <person name="Augustine A."/>
        </authorList>
    </citation>
    <scope>NUCLEOTIDE SEQUENCE</scope>
    <source>
        <tissue evidence="1">Leaf</tissue>
    </source>
</reference>
<dbReference type="AlphaFoldDB" id="A0A2P2R1F2"/>
<organism evidence="1">
    <name type="scientific">Rhizophora mucronata</name>
    <name type="common">Asiatic mangrove</name>
    <dbReference type="NCBI Taxonomy" id="61149"/>
    <lineage>
        <taxon>Eukaryota</taxon>
        <taxon>Viridiplantae</taxon>
        <taxon>Streptophyta</taxon>
        <taxon>Embryophyta</taxon>
        <taxon>Tracheophyta</taxon>
        <taxon>Spermatophyta</taxon>
        <taxon>Magnoliopsida</taxon>
        <taxon>eudicotyledons</taxon>
        <taxon>Gunneridae</taxon>
        <taxon>Pentapetalae</taxon>
        <taxon>rosids</taxon>
        <taxon>fabids</taxon>
        <taxon>Malpighiales</taxon>
        <taxon>Rhizophoraceae</taxon>
        <taxon>Rhizophora</taxon>
    </lineage>
</organism>
<proteinExistence type="predicted"/>
<name>A0A2P2R1F2_RHIMU</name>
<accession>A0A2P2R1F2</accession>